<comment type="caution">
    <text evidence="4">The sequence shown here is derived from an EMBL/GenBank/DDBJ whole genome shotgun (WGS) entry which is preliminary data.</text>
</comment>
<dbReference type="InterPro" id="IPR003786">
    <property type="entry name" value="FdhD"/>
</dbReference>
<accession>A0ABQ0MXD9</accession>
<comment type="subcellular location">
    <subcellularLocation>
        <location evidence="3">Cytoplasm</location>
    </subcellularLocation>
</comment>
<protein>
    <recommendedName>
        <fullName evidence="3">Sulfur carrier protein FdhD</fullName>
    </recommendedName>
</protein>
<keyword evidence="1 3" id="KW-0963">Cytoplasm</keyword>
<dbReference type="Gene3D" id="3.40.140.10">
    <property type="entry name" value="Cytidine Deaminase, domain 2"/>
    <property type="match status" value="1"/>
</dbReference>
<dbReference type="RefSeq" id="WP_057180787.1">
    <property type="nucleotide sequence ID" value="NZ_BDQM01000023.1"/>
</dbReference>
<comment type="caution">
    <text evidence="3">Lacks conserved residue(s) required for the propagation of feature annotation.</text>
</comment>
<evidence type="ECO:0000256" key="3">
    <source>
        <dbReference type="HAMAP-Rule" id="MF_00187"/>
    </source>
</evidence>
<dbReference type="EMBL" id="BDQM01000023">
    <property type="protein sequence ID" value="GAW97015.1"/>
    <property type="molecule type" value="Genomic_DNA"/>
</dbReference>
<organism evidence="4 5">
    <name type="scientific">Colwellia marinimaniae</name>
    <dbReference type="NCBI Taxonomy" id="1513592"/>
    <lineage>
        <taxon>Bacteria</taxon>
        <taxon>Pseudomonadati</taxon>
        <taxon>Pseudomonadota</taxon>
        <taxon>Gammaproteobacteria</taxon>
        <taxon>Alteromonadales</taxon>
        <taxon>Colwelliaceae</taxon>
        <taxon>Colwellia</taxon>
    </lineage>
</organism>
<reference evidence="4 5" key="1">
    <citation type="submission" date="2017-06" db="EMBL/GenBank/DDBJ databases">
        <title>Whole Genome Sequences of Colwellia marinimaniae MTCD1.</title>
        <authorList>
            <person name="Kusumoto H."/>
            <person name="Inoue M."/>
            <person name="Tanikawa K."/>
            <person name="Maeji H."/>
            <person name="Cameron J.H."/>
            <person name="Bartlett D.H."/>
        </authorList>
    </citation>
    <scope>NUCLEOTIDE SEQUENCE [LARGE SCALE GENOMIC DNA]</scope>
    <source>
        <strain evidence="4 5">MTCD1</strain>
    </source>
</reference>
<dbReference type="SUPFAM" id="SSF53927">
    <property type="entry name" value="Cytidine deaminase-like"/>
    <property type="match status" value="1"/>
</dbReference>
<evidence type="ECO:0000256" key="1">
    <source>
        <dbReference type="ARBA" id="ARBA00022490"/>
    </source>
</evidence>
<dbReference type="PANTHER" id="PTHR30592">
    <property type="entry name" value="FORMATE DEHYDROGENASE"/>
    <property type="match status" value="1"/>
</dbReference>
<dbReference type="InterPro" id="IPR016193">
    <property type="entry name" value="Cytidine_deaminase-like"/>
</dbReference>
<keyword evidence="5" id="KW-1185">Reference proteome</keyword>
<comment type="similarity">
    <text evidence="3">Belongs to the FdhD family.</text>
</comment>
<proteinExistence type="inferred from homology"/>
<dbReference type="HAMAP" id="MF_00187">
    <property type="entry name" value="FdhD"/>
    <property type="match status" value="1"/>
</dbReference>
<keyword evidence="2 3" id="KW-0501">Molybdenum cofactor biosynthesis</keyword>
<dbReference type="Proteomes" id="UP000197068">
    <property type="component" value="Unassembled WGS sequence"/>
</dbReference>
<comment type="function">
    <text evidence="3">Required for formate dehydrogenase (FDH) activity. Acts as a sulfur carrier protein that transfers sulfur from IscS to the molybdenum cofactor prior to its insertion into FDH.</text>
</comment>
<evidence type="ECO:0000256" key="2">
    <source>
        <dbReference type="ARBA" id="ARBA00023150"/>
    </source>
</evidence>
<dbReference type="Gene3D" id="3.10.20.10">
    <property type="match status" value="1"/>
</dbReference>
<dbReference type="Pfam" id="PF02634">
    <property type="entry name" value="FdhD-NarQ"/>
    <property type="match status" value="2"/>
</dbReference>
<sequence length="345" mass="37369">MENTASALRSTKTINKVSYSFSPGGTGKSAVLAAVTEKNQRTLIRKTSTDTVIVEQPLQITLSWLAQGVVENRVFTITMRTPGHDYLLIIGLLHSEGVIKQLSDIESIKLESDDITGQGGQNEWLVLFNAGVIPDLSSLERYMMSYSSCGLCGTTSLKTLELKTVINLSFVEHKNVLVAQSLLLLSSKMRGQQGLFDKTGGVHGVALFGLECNREPAGAAELPLARSLHQKLNLQHIYEDIGRHNAVDKVIGALLTSNDVQNKSVHGNSAKSSQQARLCLLLVSGRISFEIVQKTIMAGIHVLVGVGAPSDLAIQAAKQFDLTLIGFVSDKGFNVYHGDWRLTNA</sequence>
<evidence type="ECO:0000313" key="4">
    <source>
        <dbReference type="EMBL" id="GAW97015.1"/>
    </source>
</evidence>
<name>A0ABQ0MXD9_9GAMM</name>
<dbReference type="PANTHER" id="PTHR30592:SF1">
    <property type="entry name" value="SULFUR CARRIER PROTEIN FDHD"/>
    <property type="match status" value="1"/>
</dbReference>
<gene>
    <name evidence="3 4" type="primary">fdhD</name>
    <name evidence="4" type="ORF">MTCD1_02641</name>
</gene>
<evidence type="ECO:0000313" key="5">
    <source>
        <dbReference type="Proteomes" id="UP000197068"/>
    </source>
</evidence>
<feature type="active site" description="Cysteine persulfide intermediate" evidence="3">
    <location>
        <position position="149"/>
    </location>
</feature>